<dbReference type="GO" id="GO:0030246">
    <property type="term" value="F:carbohydrate binding"/>
    <property type="evidence" value="ECO:0007669"/>
    <property type="project" value="TreeGrafter"/>
</dbReference>
<protein>
    <submittedName>
        <fullName evidence="6">Autoinducer 2-binding protein LsrB</fullName>
    </submittedName>
</protein>
<dbReference type="SUPFAM" id="SSF53822">
    <property type="entry name" value="Periplasmic binding protein-like I"/>
    <property type="match status" value="1"/>
</dbReference>
<evidence type="ECO:0000256" key="2">
    <source>
        <dbReference type="ARBA" id="ARBA00007639"/>
    </source>
</evidence>
<dbReference type="InterPro" id="IPR025997">
    <property type="entry name" value="SBP_2_dom"/>
</dbReference>
<dbReference type="Pfam" id="PF13407">
    <property type="entry name" value="Peripla_BP_4"/>
    <property type="match status" value="1"/>
</dbReference>
<dbReference type="EMBL" id="CYZE01000005">
    <property type="protein sequence ID" value="CUO30837.1"/>
    <property type="molecule type" value="Genomic_DNA"/>
</dbReference>
<feature type="domain" description="Periplasmic binding protein" evidence="5">
    <location>
        <begin position="70"/>
        <end position="328"/>
    </location>
</feature>
<dbReference type="RefSeq" id="WP_055655365.1">
    <property type="nucleotide sequence ID" value="NZ_CABIXC010000005.1"/>
</dbReference>
<evidence type="ECO:0000259" key="5">
    <source>
        <dbReference type="Pfam" id="PF13407"/>
    </source>
</evidence>
<dbReference type="InterPro" id="IPR028082">
    <property type="entry name" value="Peripla_BP_I"/>
</dbReference>
<dbReference type="AlphaFoldDB" id="A0A174E037"/>
<comment type="similarity">
    <text evidence="2">Belongs to the bacterial solute-binding protein 2 family.</text>
</comment>
<dbReference type="Proteomes" id="UP000095651">
    <property type="component" value="Unassembled WGS sequence"/>
</dbReference>
<dbReference type="Gene3D" id="3.40.50.2300">
    <property type="match status" value="2"/>
</dbReference>
<evidence type="ECO:0000313" key="7">
    <source>
        <dbReference type="Proteomes" id="UP000095651"/>
    </source>
</evidence>
<feature type="compositionally biased region" description="Basic and acidic residues" evidence="3">
    <location>
        <begin position="42"/>
        <end position="58"/>
    </location>
</feature>
<dbReference type="GO" id="GO:0030288">
    <property type="term" value="C:outer membrane-bounded periplasmic space"/>
    <property type="evidence" value="ECO:0007669"/>
    <property type="project" value="TreeGrafter"/>
</dbReference>
<feature type="region of interest" description="Disordered" evidence="3">
    <location>
        <begin position="27"/>
        <end position="64"/>
    </location>
</feature>
<sequence length="368" mass="39225">MKKRLLAMVLSLSMCVCTLSGCAGKNEEKTPDGTAKAAAETTAEKKEETPAAETKAESEESAQSAKEYNIVVMPKAVGLTYFEAARAGVEKADKEIDGVNAVFTGPTVADAAEQVKMIQDLISQGVDAICVSANDADSLTPVLKQAKEAGIKILDWDSPADPSVVDLSVKEIDYKTYAEANWDALVESMGEEGEYAILTSTLTAGTCNEWIKFGSDYAAEKYPGLKLVTDPVCTNESVQEAYTKTLDLITTYPDLKGIIGFSSPAPIGAGQAISEKGLQDSIALVGSAMPNDARTYLHDGSIDTVLLWDPARLGYITVYLAKEILDGKTLKDGDMEVPGFGTVTIQGNHVIMGAPSIFTDENVDDFNF</sequence>
<name>A0A174E037_9FIRM</name>
<evidence type="ECO:0000313" key="6">
    <source>
        <dbReference type="EMBL" id="CUO30837.1"/>
    </source>
</evidence>
<proteinExistence type="inferred from homology"/>
<gene>
    <name evidence="6" type="primary">lsrB_1</name>
    <name evidence="6" type="ORF">ERS852407_02425</name>
</gene>
<evidence type="ECO:0000256" key="3">
    <source>
        <dbReference type="SAM" id="MobiDB-lite"/>
    </source>
</evidence>
<feature type="signal peptide" evidence="4">
    <location>
        <begin position="1"/>
        <end position="22"/>
    </location>
</feature>
<reference evidence="6 7" key="1">
    <citation type="submission" date="2015-09" db="EMBL/GenBank/DDBJ databases">
        <authorList>
            <consortium name="Pathogen Informatics"/>
        </authorList>
    </citation>
    <scope>NUCLEOTIDE SEQUENCE [LARGE SCALE GENOMIC DNA]</scope>
    <source>
        <strain evidence="6 7">2789STDY5608850</strain>
    </source>
</reference>
<dbReference type="PROSITE" id="PS51257">
    <property type="entry name" value="PROKAR_LIPOPROTEIN"/>
    <property type="match status" value="1"/>
</dbReference>
<evidence type="ECO:0000256" key="4">
    <source>
        <dbReference type="SAM" id="SignalP"/>
    </source>
</evidence>
<feature type="chain" id="PRO_5038858348" evidence="4">
    <location>
        <begin position="23"/>
        <end position="368"/>
    </location>
</feature>
<dbReference type="CDD" id="cd06302">
    <property type="entry name" value="PBP1_LsrB_Quorum_Sensing-like"/>
    <property type="match status" value="1"/>
</dbReference>
<dbReference type="PANTHER" id="PTHR30036:SF7">
    <property type="entry name" value="ABC TRANSPORTER PERIPLASMIC-BINDING PROTEIN YPHF"/>
    <property type="match status" value="1"/>
</dbReference>
<dbReference type="InterPro" id="IPR050555">
    <property type="entry name" value="Bact_Solute-Bind_Prot2"/>
</dbReference>
<keyword evidence="4" id="KW-0732">Signal</keyword>
<dbReference type="PANTHER" id="PTHR30036">
    <property type="entry name" value="D-XYLOSE-BINDING PERIPLASMIC PROTEIN"/>
    <property type="match status" value="1"/>
</dbReference>
<comment type="subcellular location">
    <subcellularLocation>
        <location evidence="1">Cell envelope</location>
    </subcellularLocation>
</comment>
<organism evidence="6 7">
    <name type="scientific">Hungatella hathewayi</name>
    <dbReference type="NCBI Taxonomy" id="154046"/>
    <lineage>
        <taxon>Bacteria</taxon>
        <taxon>Bacillati</taxon>
        <taxon>Bacillota</taxon>
        <taxon>Clostridia</taxon>
        <taxon>Lachnospirales</taxon>
        <taxon>Lachnospiraceae</taxon>
        <taxon>Hungatella</taxon>
    </lineage>
</organism>
<accession>A0A174E037</accession>
<evidence type="ECO:0000256" key="1">
    <source>
        <dbReference type="ARBA" id="ARBA00004196"/>
    </source>
</evidence>